<evidence type="ECO:0000256" key="1">
    <source>
        <dbReference type="SAM" id="Coils"/>
    </source>
</evidence>
<feature type="coiled-coil region" evidence="1">
    <location>
        <begin position="35"/>
        <end position="62"/>
    </location>
</feature>
<dbReference type="RefSeq" id="WP_102198709.1">
    <property type="nucleotide sequence ID" value="NZ_PNHQ01000002.1"/>
</dbReference>
<evidence type="ECO:0000313" key="2">
    <source>
        <dbReference type="EMBL" id="PMC80434.1"/>
    </source>
</evidence>
<organism evidence="2 3">
    <name type="scientific">Aerococcus viridans</name>
    <dbReference type="NCBI Taxonomy" id="1377"/>
    <lineage>
        <taxon>Bacteria</taxon>
        <taxon>Bacillati</taxon>
        <taxon>Bacillota</taxon>
        <taxon>Bacilli</taxon>
        <taxon>Lactobacillales</taxon>
        <taxon>Aerococcaceae</taxon>
        <taxon>Aerococcus</taxon>
    </lineage>
</organism>
<reference evidence="2 3" key="1">
    <citation type="submission" date="2017-09" db="EMBL/GenBank/DDBJ databases">
        <title>Bacterial strain isolated from the female urinary microbiota.</title>
        <authorList>
            <person name="Thomas-White K."/>
            <person name="Kumar N."/>
            <person name="Forster S."/>
            <person name="Putonti C."/>
            <person name="Lawley T."/>
            <person name="Wolfe A.J."/>
        </authorList>
    </citation>
    <scope>NUCLEOTIDE SEQUENCE [LARGE SCALE GENOMIC DNA]</scope>
    <source>
        <strain evidence="2 3">UMB0240</strain>
    </source>
</reference>
<dbReference type="InterPro" id="IPR011675">
    <property type="entry name" value="DUF1617"/>
</dbReference>
<dbReference type="AlphaFoldDB" id="A0A2N6UFZ7"/>
<dbReference type="OrthoDB" id="2296783at2"/>
<protein>
    <recommendedName>
        <fullName evidence="4">DUF1617 domain-containing protein</fullName>
    </recommendedName>
</protein>
<proteinExistence type="predicted"/>
<evidence type="ECO:0000313" key="3">
    <source>
        <dbReference type="Proteomes" id="UP000235701"/>
    </source>
</evidence>
<keyword evidence="3" id="KW-1185">Reference proteome</keyword>
<dbReference type="Pfam" id="PF07761">
    <property type="entry name" value="DUF1617"/>
    <property type="match status" value="1"/>
</dbReference>
<comment type="caution">
    <text evidence="2">The sequence shown here is derived from an EMBL/GenBank/DDBJ whole genome shotgun (WGS) entry which is preliminary data.</text>
</comment>
<name>A0A2N6UFZ7_9LACT</name>
<dbReference type="Proteomes" id="UP000235701">
    <property type="component" value="Unassembled WGS sequence"/>
</dbReference>
<accession>A0A2N6UFZ7</accession>
<sequence>MKSIKIKNTYVAPIHNLLNSLALTGKASRGRTKFLKRLEEKNKEFLEDLEALQKEYFETDENGDLIADDKGKLTFNEDLDFDEYNSKYKGIENEQAEISFGEYSTKYEAMFNALDNLDVPLSGQDAELYDTLMDAYEAEKEIK</sequence>
<evidence type="ECO:0008006" key="4">
    <source>
        <dbReference type="Google" id="ProtNLM"/>
    </source>
</evidence>
<keyword evidence="1" id="KW-0175">Coiled coil</keyword>
<dbReference type="EMBL" id="PNHQ01000002">
    <property type="protein sequence ID" value="PMC80434.1"/>
    <property type="molecule type" value="Genomic_DNA"/>
</dbReference>
<gene>
    <name evidence="2" type="ORF">CJ191_01100</name>
</gene>